<organism evidence="1 2">
    <name type="scientific">Almyronema epifaneia S1</name>
    <dbReference type="NCBI Taxonomy" id="2991925"/>
    <lineage>
        <taxon>Bacteria</taxon>
        <taxon>Bacillati</taxon>
        <taxon>Cyanobacteriota</taxon>
        <taxon>Cyanophyceae</taxon>
        <taxon>Nodosilineales</taxon>
        <taxon>Nodosilineaceae</taxon>
        <taxon>Almyronema</taxon>
        <taxon>Almyronema epifaneia</taxon>
    </lineage>
</organism>
<sequence>MQLPKPSSPFNLVFTAVLSLTLTSGGTALHLANQPTLTQPQDRILDSALAMWTTGSATLIGLLSSRSSSDDNDEG</sequence>
<accession>A0ABW6IDI4</accession>
<keyword evidence="2" id="KW-1185">Reference proteome</keyword>
<evidence type="ECO:0000313" key="2">
    <source>
        <dbReference type="Proteomes" id="UP001600165"/>
    </source>
</evidence>
<dbReference type="EMBL" id="JBHZOL010000057">
    <property type="protein sequence ID" value="MFE4106226.1"/>
    <property type="molecule type" value="Genomic_DNA"/>
</dbReference>
<dbReference type="Proteomes" id="UP001600165">
    <property type="component" value="Unassembled WGS sequence"/>
</dbReference>
<protein>
    <submittedName>
        <fullName evidence="1">Uncharacterized protein</fullName>
    </submittedName>
</protein>
<reference evidence="1 2" key="1">
    <citation type="submission" date="2024-10" db="EMBL/GenBank/DDBJ databases">
        <authorList>
            <person name="Ratan Roy A."/>
            <person name="Morales Sandoval P.H."/>
            <person name="De Los Santos Villalobos S."/>
            <person name="Chakraborty S."/>
            <person name="Mukherjee J."/>
        </authorList>
    </citation>
    <scope>NUCLEOTIDE SEQUENCE [LARGE SCALE GENOMIC DNA]</scope>
    <source>
        <strain evidence="1 2">S1</strain>
    </source>
</reference>
<dbReference type="RefSeq" id="WP_377963777.1">
    <property type="nucleotide sequence ID" value="NZ_JBHZOL010000057.1"/>
</dbReference>
<evidence type="ECO:0000313" key="1">
    <source>
        <dbReference type="EMBL" id="MFE4106226.1"/>
    </source>
</evidence>
<name>A0ABW6IDI4_9CYAN</name>
<comment type="caution">
    <text evidence="1">The sequence shown here is derived from an EMBL/GenBank/DDBJ whole genome shotgun (WGS) entry which is preliminary data.</text>
</comment>
<gene>
    <name evidence="1" type="ORF">ACFVKH_08060</name>
</gene>
<proteinExistence type="predicted"/>